<dbReference type="GO" id="GO:0003949">
    <property type="term" value="F:1-(5-phosphoribosyl)-5-[(5-phosphoribosylamino)methylideneamino]imidazole-4-carboxamide isomerase activity"/>
    <property type="evidence" value="ECO:0007669"/>
    <property type="project" value="InterPro"/>
</dbReference>
<dbReference type="SUPFAM" id="SSF51366">
    <property type="entry name" value="Ribulose-phoshate binding barrel"/>
    <property type="match status" value="1"/>
</dbReference>
<dbReference type="Proteomes" id="UP000238916">
    <property type="component" value="Unassembled WGS sequence"/>
</dbReference>
<evidence type="ECO:0000313" key="7">
    <source>
        <dbReference type="Proteomes" id="UP000238916"/>
    </source>
</evidence>
<reference evidence="7" key="1">
    <citation type="submission" date="2018-02" db="EMBL/GenBank/DDBJ databases">
        <authorList>
            <person name="Hausmann B."/>
        </authorList>
    </citation>
    <scope>NUCLEOTIDE SEQUENCE [LARGE SCALE GENOMIC DNA]</scope>
    <source>
        <strain evidence="7">Peat soil MAG SbF1</strain>
    </source>
</reference>
<sequence length="272" mass="29892">MKSNHKSPFRVIPAIDLMGGVVVHGVKGERKNYQPVKSILSESAEFFPIVEAFVRKLGLREYYIADLDAIMFSMQKDHLNLITHTRTEGLNTLGMISFMVDAGVFNLEGVRKILKTGIDQAIIGTETLPSLTTLQDIINCYGADRLVVSLDSKDSKVISAAPELSNMGVPQALCLLREFGIRHYILLELQKVGTSAGLNKELIKECLSVLDVQFQERGSSFFIGGGVSGYEDLHWLREMGVSGAIVATALHDGRLTSQNLSQLNIVVSQVVR</sequence>
<evidence type="ECO:0000256" key="4">
    <source>
        <dbReference type="ARBA" id="ARBA00029440"/>
    </source>
</evidence>
<proteinExistence type="inferred from homology"/>
<dbReference type="Pfam" id="PF00977">
    <property type="entry name" value="His_biosynth"/>
    <property type="match status" value="1"/>
</dbReference>
<protein>
    <recommendedName>
        <fullName evidence="8">HisA/hisF family protein</fullName>
    </recommendedName>
</protein>
<dbReference type="GO" id="GO:0000162">
    <property type="term" value="P:L-tryptophan biosynthetic process"/>
    <property type="evidence" value="ECO:0007669"/>
    <property type="project" value="TreeGrafter"/>
</dbReference>
<dbReference type="PANTHER" id="PTHR43090">
    <property type="entry name" value="1-(5-PHOSPHORIBOSYL)-5-[(5-PHOSPHORIBOSYLAMINO)METHYLIDENEAMINO] IMIDAZOLE-4-CARBOXAMIDE ISOMERASE"/>
    <property type="match status" value="1"/>
</dbReference>
<keyword evidence="2 5" id="KW-0028">Amino-acid biosynthesis</keyword>
<dbReference type="InterPro" id="IPR006062">
    <property type="entry name" value="His_biosynth"/>
</dbReference>
<keyword evidence="3 5" id="KW-0368">Histidine biosynthesis</keyword>
<dbReference type="EMBL" id="OMOF01000075">
    <property type="protein sequence ID" value="SPF36717.1"/>
    <property type="molecule type" value="Genomic_DNA"/>
</dbReference>
<evidence type="ECO:0000256" key="2">
    <source>
        <dbReference type="ARBA" id="ARBA00022605"/>
    </source>
</evidence>
<comment type="pathway">
    <text evidence="4">Amino-acid biosynthesis.</text>
</comment>
<dbReference type="GO" id="GO:0000105">
    <property type="term" value="P:L-histidine biosynthetic process"/>
    <property type="evidence" value="ECO:0007669"/>
    <property type="project" value="UniProtKB-KW"/>
</dbReference>
<accession>A0A2U3KAY7</accession>
<dbReference type="Gene3D" id="3.20.20.70">
    <property type="entry name" value="Aldolase class I"/>
    <property type="match status" value="1"/>
</dbReference>
<name>A0A2U3KAY7_9FIRM</name>
<dbReference type="GO" id="GO:0005737">
    <property type="term" value="C:cytoplasm"/>
    <property type="evidence" value="ECO:0007669"/>
    <property type="project" value="TreeGrafter"/>
</dbReference>
<evidence type="ECO:0000313" key="6">
    <source>
        <dbReference type="EMBL" id="SPF36717.1"/>
    </source>
</evidence>
<organism evidence="6 7">
    <name type="scientific">Candidatus Desulfosporosinus infrequens</name>
    <dbReference type="NCBI Taxonomy" id="2043169"/>
    <lineage>
        <taxon>Bacteria</taxon>
        <taxon>Bacillati</taxon>
        <taxon>Bacillota</taxon>
        <taxon>Clostridia</taxon>
        <taxon>Eubacteriales</taxon>
        <taxon>Desulfitobacteriaceae</taxon>
        <taxon>Desulfosporosinus</taxon>
    </lineage>
</organism>
<evidence type="ECO:0008006" key="8">
    <source>
        <dbReference type="Google" id="ProtNLM"/>
    </source>
</evidence>
<dbReference type="InterPro" id="IPR044524">
    <property type="entry name" value="Isoase_HisA-like"/>
</dbReference>
<gene>
    <name evidence="6" type="ORF">SBF1_1660022</name>
</gene>
<evidence type="ECO:0000256" key="1">
    <source>
        <dbReference type="ARBA" id="ARBA00009667"/>
    </source>
</evidence>
<dbReference type="AlphaFoldDB" id="A0A2U3KAY7"/>
<evidence type="ECO:0000256" key="5">
    <source>
        <dbReference type="RuleBase" id="RU003657"/>
    </source>
</evidence>
<comment type="similarity">
    <text evidence="1 5">Belongs to the HisA/HisF family.</text>
</comment>
<dbReference type="PANTHER" id="PTHR43090:SF2">
    <property type="entry name" value="1-(5-PHOSPHORIBOSYL)-5-[(5-PHOSPHORIBOSYLAMINO)METHYLIDENEAMINO] IMIDAZOLE-4-CARBOXAMIDE ISOMERASE"/>
    <property type="match status" value="1"/>
</dbReference>
<dbReference type="InterPro" id="IPR011060">
    <property type="entry name" value="RibuloseP-bd_barrel"/>
</dbReference>
<evidence type="ECO:0000256" key="3">
    <source>
        <dbReference type="ARBA" id="ARBA00023102"/>
    </source>
</evidence>
<dbReference type="InterPro" id="IPR013785">
    <property type="entry name" value="Aldolase_TIM"/>
</dbReference>